<gene>
    <name evidence="8" type="ORF">BN946_scf184499.g14</name>
</gene>
<dbReference type="OrthoDB" id="28755at2759"/>
<feature type="transmembrane region" description="Helical" evidence="7">
    <location>
        <begin position="157"/>
        <end position="179"/>
    </location>
</feature>
<dbReference type="SUPFAM" id="SSF103473">
    <property type="entry name" value="MFS general substrate transporter"/>
    <property type="match status" value="1"/>
</dbReference>
<evidence type="ECO:0000256" key="6">
    <source>
        <dbReference type="SAM" id="MobiDB-lite"/>
    </source>
</evidence>
<comment type="subcellular location">
    <subcellularLocation>
        <location evidence="1">Membrane</location>
        <topology evidence="1">Multi-pass membrane protein</topology>
    </subcellularLocation>
</comment>
<dbReference type="PANTHER" id="PTHR19432">
    <property type="entry name" value="SUGAR TRANSPORTER"/>
    <property type="match status" value="1"/>
</dbReference>
<name>A0A060S888_PYCCI</name>
<dbReference type="InterPro" id="IPR036259">
    <property type="entry name" value="MFS_trans_sf"/>
</dbReference>
<evidence type="ECO:0000256" key="5">
    <source>
        <dbReference type="ARBA" id="ARBA00023136"/>
    </source>
</evidence>
<dbReference type="AlphaFoldDB" id="A0A060S888"/>
<keyword evidence="9" id="KW-1185">Reference proteome</keyword>
<reference evidence="8" key="1">
    <citation type="submission" date="2014-01" db="EMBL/GenBank/DDBJ databases">
        <title>The genome of the white-rot fungus Pycnoporus cinnabarinus: a basidiomycete model with a versatile arsenal for lignocellulosic biomass breakdown.</title>
        <authorList>
            <person name="Levasseur A."/>
            <person name="Lomascolo A."/>
            <person name="Ruiz-Duenas F.J."/>
            <person name="Uzan E."/>
            <person name="Piumi F."/>
            <person name="Kues U."/>
            <person name="Ram A.F.J."/>
            <person name="Murat C."/>
            <person name="Haon M."/>
            <person name="Benoit I."/>
            <person name="Arfi Y."/>
            <person name="Chevret D."/>
            <person name="Drula E."/>
            <person name="Kwon M.J."/>
            <person name="Gouret P."/>
            <person name="Lesage-Meessen L."/>
            <person name="Lombard V."/>
            <person name="Mariette J."/>
            <person name="Noirot C."/>
            <person name="Park J."/>
            <person name="Patyshakuliyeva A."/>
            <person name="Wieneger R.A.B."/>
            <person name="Wosten H.A.B."/>
            <person name="Martin F."/>
            <person name="Coutinho P.M."/>
            <person name="de Vries R."/>
            <person name="Martinez A.T."/>
            <person name="Klopp C."/>
            <person name="Pontarotti P."/>
            <person name="Henrissat B."/>
            <person name="Record E."/>
        </authorList>
    </citation>
    <scope>NUCLEOTIDE SEQUENCE [LARGE SCALE GENOMIC DNA]</scope>
    <source>
        <strain evidence="8">BRFM137</strain>
    </source>
</reference>
<dbReference type="PANTHER" id="PTHR19432:SF91">
    <property type="entry name" value="GENERAL ALPHA-GLUCOSIDE PERMEASE"/>
    <property type="match status" value="1"/>
</dbReference>
<dbReference type="GO" id="GO:0008506">
    <property type="term" value="F:sucrose:proton symporter activity"/>
    <property type="evidence" value="ECO:0007669"/>
    <property type="project" value="TreeGrafter"/>
</dbReference>
<evidence type="ECO:0000256" key="4">
    <source>
        <dbReference type="ARBA" id="ARBA00022989"/>
    </source>
</evidence>
<feature type="transmembrane region" description="Helical" evidence="7">
    <location>
        <begin position="260"/>
        <end position="280"/>
    </location>
</feature>
<accession>A0A060S888</accession>
<feature type="compositionally biased region" description="Basic and acidic residues" evidence="6">
    <location>
        <begin position="444"/>
        <end position="456"/>
    </location>
</feature>
<dbReference type="GO" id="GO:0005886">
    <property type="term" value="C:plasma membrane"/>
    <property type="evidence" value="ECO:0007669"/>
    <property type="project" value="TreeGrafter"/>
</dbReference>
<keyword evidence="3 7" id="KW-0812">Transmembrane</keyword>
<evidence type="ECO:0000313" key="8">
    <source>
        <dbReference type="EMBL" id="CDO68489.1"/>
    </source>
</evidence>
<dbReference type="Proteomes" id="UP000029665">
    <property type="component" value="Unassembled WGS sequence"/>
</dbReference>
<feature type="transmembrane region" description="Helical" evidence="7">
    <location>
        <begin position="77"/>
        <end position="95"/>
    </location>
</feature>
<feature type="transmembrane region" description="Helical" evidence="7">
    <location>
        <begin position="20"/>
        <end position="41"/>
    </location>
</feature>
<evidence type="ECO:0000256" key="3">
    <source>
        <dbReference type="ARBA" id="ARBA00022692"/>
    </source>
</evidence>
<evidence type="ECO:0000256" key="7">
    <source>
        <dbReference type="SAM" id="Phobius"/>
    </source>
</evidence>
<keyword evidence="5 7" id="KW-0472">Membrane</keyword>
<dbReference type="OMA" id="SITQWAP"/>
<feature type="compositionally biased region" description="Basic and acidic residues" evidence="6">
    <location>
        <begin position="370"/>
        <end position="379"/>
    </location>
</feature>
<feature type="transmembrane region" description="Helical" evidence="7">
    <location>
        <begin position="286"/>
        <end position="305"/>
    </location>
</feature>
<keyword evidence="4 7" id="KW-1133">Transmembrane helix</keyword>
<proteinExistence type="predicted"/>
<feature type="region of interest" description="Disordered" evidence="6">
    <location>
        <begin position="351"/>
        <end position="419"/>
    </location>
</feature>
<keyword evidence="2" id="KW-0813">Transport</keyword>
<feature type="transmembrane region" description="Helical" evidence="7">
    <location>
        <begin position="465"/>
        <end position="493"/>
    </location>
</feature>
<comment type="caution">
    <text evidence="8">The sequence shown here is derived from an EMBL/GenBank/DDBJ whole genome shotgun (WGS) entry which is preliminary data.</text>
</comment>
<protein>
    <submittedName>
        <fullName evidence="8">Uncharacterized protein</fullName>
    </submittedName>
</protein>
<feature type="region of interest" description="Disordered" evidence="6">
    <location>
        <begin position="435"/>
        <end position="456"/>
    </location>
</feature>
<evidence type="ECO:0000313" key="9">
    <source>
        <dbReference type="Proteomes" id="UP000029665"/>
    </source>
</evidence>
<feature type="transmembrane region" description="Helical" evidence="7">
    <location>
        <begin position="542"/>
        <end position="562"/>
    </location>
</feature>
<evidence type="ECO:0000256" key="1">
    <source>
        <dbReference type="ARBA" id="ARBA00004141"/>
    </source>
</evidence>
<evidence type="ECO:0000256" key="2">
    <source>
        <dbReference type="ARBA" id="ARBA00022448"/>
    </source>
</evidence>
<sequence length="568" mass="61910">MLLLGFTRPFASLFLPNPSIANDLLTIWLAILALFTIDFSINAVQAVDRALIVDTLPSSDQADANAWAARMLGVGSVAGYFIGNIDMTAVLPFLGDTELEVLAVVGSFLLLVTHGITAFCTKEKVVVGIKSPKKSFVKELQDIWENARTLPPVIRQICVIQFFSWMGWFPVLFYTSAFIGDLHKRASTLAADDPALDAEATRLGTRALFYSALLSLAANILLPFFVAESARSRRLVERKLVQAHKSAWAKIYERMKVSLAALWATGHLVFAVCMFATFFYSSVWGATFFTTLTGFAWSITQWAPFSLLAEAILTEDAPGAEDGGSIMLHDTRTHRRSGDVGLAVNEHERQFLVGSDEEDEDDEQHRRKLEPRAVSRSLEEDVQSFSSNASMDDEPTQPHLSRPSSRQAARSGNADEDEEGVLFGNMGARRSHLDVHSLAPEDDATLRGDGDDDAKQRPGLASKAGIIIGIHNIFIVIPQFVMTGLASLIFFFLDPSKAVSSHSGVAEVVPPFANNGTEVATELLLRADGAAVVSAGPNSYAVIYRLGGLSAAVAFVLTLRLARELRHH</sequence>
<organism evidence="8 9">
    <name type="scientific">Pycnoporus cinnabarinus</name>
    <name type="common">Cinnabar-red polypore</name>
    <name type="synonym">Trametes cinnabarina</name>
    <dbReference type="NCBI Taxonomy" id="5643"/>
    <lineage>
        <taxon>Eukaryota</taxon>
        <taxon>Fungi</taxon>
        <taxon>Dikarya</taxon>
        <taxon>Basidiomycota</taxon>
        <taxon>Agaricomycotina</taxon>
        <taxon>Agaricomycetes</taxon>
        <taxon>Polyporales</taxon>
        <taxon>Polyporaceae</taxon>
        <taxon>Trametes</taxon>
    </lineage>
</organism>
<dbReference type="EMBL" id="CCBP010000019">
    <property type="protein sequence ID" value="CDO68489.1"/>
    <property type="molecule type" value="Genomic_DNA"/>
</dbReference>
<dbReference type="HOGENOM" id="CLU_018303_0_0_1"/>
<dbReference type="Gene3D" id="1.20.1250.20">
    <property type="entry name" value="MFS general substrate transporter like domains"/>
    <property type="match status" value="1"/>
</dbReference>
<feature type="compositionally biased region" description="Polar residues" evidence="6">
    <location>
        <begin position="398"/>
        <end position="410"/>
    </location>
</feature>
<feature type="transmembrane region" description="Helical" evidence="7">
    <location>
        <begin position="207"/>
        <end position="227"/>
    </location>
</feature>
<feature type="transmembrane region" description="Helical" evidence="7">
    <location>
        <begin position="101"/>
        <end position="121"/>
    </location>
</feature>